<sequence length="528" mass="56728">MMQEMDYQFIVYTPGGSYLKTIERDATHLRNTGMRLQVTSEGDGLEARFDAKGAGILIPPLHTVQIRYKVNDDFRAIYYGQVRQGGNSRNVDGEAYILRSLALRLDAVTLSPGFTTPEQPAHLTVRALMEDVVASGQLGSTIQYFDARVIDLGFNARAVEKSNSQMAGALLRQLVEDGVGLGVDVRYGVDASTYFYCRPAVGSVLTLAPEERGAIEQLSPVAEKPVTAVQWFLAQDENKDAVTYISRSPESELGNTWTKNLAIDPNRVPAWAKAEGTYQWVDAAGADITGSVSYSFISPEGNVSTEGYELLRDGVMKSNSGRLSAIVPQGGRLRFTPSLPHRRARIAVAGAPVELSDGSTAGVRLLRTMQDGTTQAVGVPIGAGAGAFGESTLYTDDPGVGVTAYTLEATATVGTGGTVVWNLFEFRAEALDTALLDRLAKFHYSLPAVNPADVTLKTFRTPDQLTEQVELDDGPMPVAAWEYRISGGRGLECAALLGQRLAPEVLAQASLIRALDNEAVITAVTARG</sequence>
<dbReference type="RefSeq" id="WP_184127406.1">
    <property type="nucleotide sequence ID" value="NZ_JACHFL010000001.1"/>
</dbReference>
<organism evidence="1 2">
    <name type="scientific">Deinococcus humi</name>
    <dbReference type="NCBI Taxonomy" id="662880"/>
    <lineage>
        <taxon>Bacteria</taxon>
        <taxon>Thermotogati</taxon>
        <taxon>Deinococcota</taxon>
        <taxon>Deinococci</taxon>
        <taxon>Deinococcales</taxon>
        <taxon>Deinococcaceae</taxon>
        <taxon>Deinococcus</taxon>
    </lineage>
</organism>
<comment type="caution">
    <text evidence="1">The sequence shown here is derived from an EMBL/GenBank/DDBJ whole genome shotgun (WGS) entry which is preliminary data.</text>
</comment>
<name>A0A7W8ND70_9DEIO</name>
<evidence type="ECO:0000313" key="2">
    <source>
        <dbReference type="Proteomes" id="UP000552709"/>
    </source>
</evidence>
<protein>
    <submittedName>
        <fullName evidence="1">Uncharacterized protein</fullName>
    </submittedName>
</protein>
<reference evidence="1 2" key="1">
    <citation type="submission" date="2020-08" db="EMBL/GenBank/DDBJ databases">
        <title>Genomic Encyclopedia of Type Strains, Phase IV (KMG-IV): sequencing the most valuable type-strain genomes for metagenomic binning, comparative biology and taxonomic classification.</title>
        <authorList>
            <person name="Goeker M."/>
        </authorList>
    </citation>
    <scope>NUCLEOTIDE SEQUENCE [LARGE SCALE GENOMIC DNA]</scope>
    <source>
        <strain evidence="1 2">DSM 27939</strain>
    </source>
</reference>
<keyword evidence="2" id="KW-1185">Reference proteome</keyword>
<gene>
    <name evidence="1" type="ORF">HNQ08_000391</name>
</gene>
<proteinExistence type="predicted"/>
<accession>A0A7W8ND70</accession>
<dbReference type="AlphaFoldDB" id="A0A7W8ND70"/>
<dbReference type="Proteomes" id="UP000552709">
    <property type="component" value="Unassembled WGS sequence"/>
</dbReference>
<evidence type="ECO:0000313" key="1">
    <source>
        <dbReference type="EMBL" id="MBB5361320.1"/>
    </source>
</evidence>
<dbReference type="EMBL" id="JACHFL010000001">
    <property type="protein sequence ID" value="MBB5361320.1"/>
    <property type="molecule type" value="Genomic_DNA"/>
</dbReference>